<evidence type="ECO:0008006" key="3">
    <source>
        <dbReference type="Google" id="ProtNLM"/>
    </source>
</evidence>
<accession>A0A6N0HNJ7</accession>
<proteinExistence type="predicted"/>
<dbReference type="EMBL" id="CP054490">
    <property type="protein sequence ID" value="QKQ23918.1"/>
    <property type="molecule type" value="Genomic_DNA"/>
</dbReference>
<gene>
    <name evidence="1" type="ORF">HUE58_01735</name>
</gene>
<name>A0A6N0HNJ7_9GAMM</name>
<dbReference type="KEGG" id="reo:HUE58_01735"/>
<protein>
    <recommendedName>
        <fullName evidence="3">Transposase</fullName>
    </recommendedName>
</protein>
<evidence type="ECO:0000313" key="2">
    <source>
        <dbReference type="Proteomes" id="UP000509429"/>
    </source>
</evidence>
<reference evidence="1 2" key="1">
    <citation type="submission" date="2020-05" db="EMBL/GenBank/DDBJ databases">
        <title>Horizontal transmission and recombination maintain forever young bacterial symbiont genomes.</title>
        <authorList>
            <person name="Russell S.L."/>
            <person name="Pepper-Tunick E."/>
            <person name="Svedberg J."/>
            <person name="Byrne A."/>
            <person name="Ruelas Castillo J."/>
            <person name="Vollmers C."/>
            <person name="Beinart R.A."/>
            <person name="Corbett-Detig R."/>
        </authorList>
    </citation>
    <scope>NUCLEOTIDE SEQUENCE [LARGE SCALE GENOMIC DNA]</scope>
    <source>
        <strain evidence="1">JDF_Ridge</strain>
    </source>
</reference>
<keyword evidence="2" id="KW-1185">Reference proteome</keyword>
<dbReference type="RefSeq" id="WP_174605358.1">
    <property type="nucleotide sequence ID" value="NZ_CP054490.1"/>
</dbReference>
<dbReference type="AlphaFoldDB" id="A0A6N0HNJ7"/>
<sequence length="54" mass="6385">MQYYYGDGVEQDYTKRLVRLSMRKVRGFRCANGVKYYVSKVMALVKMMPRGLIN</sequence>
<evidence type="ECO:0000313" key="1">
    <source>
        <dbReference type="EMBL" id="QKQ23918.1"/>
    </source>
</evidence>
<dbReference type="Proteomes" id="UP000509429">
    <property type="component" value="Chromosome"/>
</dbReference>
<organism evidence="1 2">
    <name type="scientific">Candidatus Ruthia endofausta</name>
    <dbReference type="NCBI Taxonomy" id="2738852"/>
    <lineage>
        <taxon>Bacteria</taxon>
        <taxon>Pseudomonadati</taxon>
        <taxon>Pseudomonadota</taxon>
        <taxon>Gammaproteobacteria</taxon>
        <taxon>Candidatus Pseudothioglobaceae</taxon>
        <taxon>Candidatus Ruthturnera</taxon>
    </lineage>
</organism>